<feature type="compositionally biased region" description="Basic and acidic residues" evidence="2">
    <location>
        <begin position="465"/>
        <end position="478"/>
    </location>
</feature>
<sequence>MWFRFGGIHQGATPSHGRCCTACLLTTIRYTMDETAIQDEGVLHDVLQELDKERTRRAELEAQIRDLQLGLADKKSVEEDHQVISRRAFVAMETQVAGYQDIVHAVTSHRPAIAAAAAASPDQFGSSSTIPRRGHKPPVTLPLHVVRLLETIPWDIRAREHIFGREEVYEWQVYDDRDKQWQSQLKYFPVIFKSLPFTKPTPRKAGEDEINAVDHHDDPANIADHPQGHNLLLFLAGGGPDKSASGSRHGVLTDERVSRFLNITSGYPLPQDGGVWEWIGAWRLEKRSPSSSLPLNCDKDGWSYGNDTQDFLVKDRRSTNAISDTPGDNNYRKLRRRKWCRQRILVDYLHVSEQTRQYLKLLAENARLQTTSSKICNQLVETKVVLTETEDMLMQTKTDLQKEVNTLKQKITEQDDTLKSLQGGSNDDTWDSQVNGVVKNDQANELGSKLTQWVTSSVRKKPLKPKSDLKDVSHKDTLDDTIGQSVGLNESPRSFDWKKLGRGPFRNKVKELQGRKVSFGNSQNAAGELVTGEDNERVAVVSRDLDGSRARSLTS</sequence>
<accession>B7GDG3</accession>
<feature type="compositionally biased region" description="Polar residues" evidence="2">
    <location>
        <begin position="482"/>
        <end position="492"/>
    </location>
</feature>
<proteinExistence type="predicted"/>
<protein>
    <submittedName>
        <fullName evidence="3">Uncharacterized protein</fullName>
    </submittedName>
</protein>
<evidence type="ECO:0000256" key="2">
    <source>
        <dbReference type="SAM" id="MobiDB-lite"/>
    </source>
</evidence>
<feature type="region of interest" description="Disordered" evidence="2">
    <location>
        <begin position="461"/>
        <end position="492"/>
    </location>
</feature>
<name>B7GDG3_PHATC</name>
<dbReference type="PaxDb" id="2850-Phatr50250"/>
<evidence type="ECO:0000256" key="1">
    <source>
        <dbReference type="SAM" id="Coils"/>
    </source>
</evidence>
<dbReference type="AlphaFoldDB" id="B7GDG3"/>
<organism evidence="3 4">
    <name type="scientific">Phaeodactylum tricornutum (strain CCAP 1055/1)</name>
    <dbReference type="NCBI Taxonomy" id="556484"/>
    <lineage>
        <taxon>Eukaryota</taxon>
        <taxon>Sar</taxon>
        <taxon>Stramenopiles</taxon>
        <taxon>Ochrophyta</taxon>
        <taxon>Bacillariophyta</taxon>
        <taxon>Bacillariophyceae</taxon>
        <taxon>Bacillariophycidae</taxon>
        <taxon>Naviculales</taxon>
        <taxon>Phaeodactylaceae</taxon>
        <taxon>Phaeodactylum</taxon>
    </lineage>
</organism>
<keyword evidence="1" id="KW-0175">Coiled coil</keyword>
<dbReference type="OrthoDB" id="43380at2759"/>
<dbReference type="HOGENOM" id="CLU_520215_0_0_1"/>
<dbReference type="RefSeq" id="XP_002185125.1">
    <property type="nucleotide sequence ID" value="XM_002185089.1"/>
</dbReference>
<dbReference type="KEGG" id="pti:PHATRDRAFT_50250"/>
<gene>
    <name evidence="3" type="ORF">PHATRDRAFT_50250</name>
</gene>
<feature type="coiled-coil region" evidence="1">
    <location>
        <begin position="390"/>
        <end position="417"/>
    </location>
</feature>
<reference evidence="4" key="2">
    <citation type="submission" date="2008-08" db="EMBL/GenBank/DDBJ databases">
        <authorList>
            <consortium name="Diatom Consortium"/>
            <person name="Grigoriev I."/>
            <person name="Grimwood J."/>
            <person name="Kuo A."/>
            <person name="Otillar R.P."/>
            <person name="Salamov A."/>
            <person name="Detter J.C."/>
            <person name="Lindquist E."/>
            <person name="Shapiro H."/>
            <person name="Lucas S."/>
            <person name="Glavina del Rio T."/>
            <person name="Pitluck S."/>
            <person name="Rokhsar D."/>
            <person name="Bowler C."/>
        </authorList>
    </citation>
    <scope>GENOME REANNOTATION</scope>
    <source>
        <strain evidence="4">CCAP 1055/1</strain>
    </source>
</reference>
<dbReference type="Proteomes" id="UP000000759">
    <property type="component" value="Chromosome 28"/>
</dbReference>
<dbReference type="GeneID" id="7199102"/>
<reference evidence="3 4" key="1">
    <citation type="journal article" date="2008" name="Nature">
        <title>The Phaeodactylum genome reveals the evolutionary history of diatom genomes.</title>
        <authorList>
            <person name="Bowler C."/>
            <person name="Allen A.E."/>
            <person name="Badger J.H."/>
            <person name="Grimwood J."/>
            <person name="Jabbari K."/>
            <person name="Kuo A."/>
            <person name="Maheswari U."/>
            <person name="Martens C."/>
            <person name="Maumus F."/>
            <person name="Otillar R.P."/>
            <person name="Rayko E."/>
            <person name="Salamov A."/>
            <person name="Vandepoele K."/>
            <person name="Beszteri B."/>
            <person name="Gruber A."/>
            <person name="Heijde M."/>
            <person name="Katinka M."/>
            <person name="Mock T."/>
            <person name="Valentin K."/>
            <person name="Verret F."/>
            <person name="Berges J.A."/>
            <person name="Brownlee C."/>
            <person name="Cadoret J.P."/>
            <person name="Chiovitti A."/>
            <person name="Choi C.J."/>
            <person name="Coesel S."/>
            <person name="De Martino A."/>
            <person name="Detter J.C."/>
            <person name="Durkin C."/>
            <person name="Falciatore A."/>
            <person name="Fournet J."/>
            <person name="Haruta M."/>
            <person name="Huysman M.J."/>
            <person name="Jenkins B.D."/>
            <person name="Jiroutova K."/>
            <person name="Jorgensen R.E."/>
            <person name="Joubert Y."/>
            <person name="Kaplan A."/>
            <person name="Kroger N."/>
            <person name="Kroth P.G."/>
            <person name="La Roche J."/>
            <person name="Lindquist E."/>
            <person name="Lommer M."/>
            <person name="Martin-Jezequel V."/>
            <person name="Lopez P.J."/>
            <person name="Lucas S."/>
            <person name="Mangogna M."/>
            <person name="McGinnis K."/>
            <person name="Medlin L.K."/>
            <person name="Montsant A."/>
            <person name="Oudot-Le Secq M.P."/>
            <person name="Napoli C."/>
            <person name="Obornik M."/>
            <person name="Parker M.S."/>
            <person name="Petit J.L."/>
            <person name="Porcel B.M."/>
            <person name="Poulsen N."/>
            <person name="Robison M."/>
            <person name="Rychlewski L."/>
            <person name="Rynearson T.A."/>
            <person name="Schmutz J."/>
            <person name="Shapiro H."/>
            <person name="Siaut M."/>
            <person name="Stanley M."/>
            <person name="Sussman M.R."/>
            <person name="Taylor A.R."/>
            <person name="Vardi A."/>
            <person name="von Dassow P."/>
            <person name="Vyverman W."/>
            <person name="Willis A."/>
            <person name="Wyrwicz L.S."/>
            <person name="Rokhsar D.S."/>
            <person name="Weissenbach J."/>
            <person name="Armbrust E.V."/>
            <person name="Green B.R."/>
            <person name="Van de Peer Y."/>
            <person name="Grigoriev I.V."/>
        </authorList>
    </citation>
    <scope>NUCLEOTIDE SEQUENCE [LARGE SCALE GENOMIC DNA]</scope>
    <source>
        <strain evidence="3 4">CCAP 1055/1</strain>
    </source>
</reference>
<dbReference type="InParanoid" id="B7GDG3"/>
<keyword evidence="4" id="KW-1185">Reference proteome</keyword>
<dbReference type="EMBL" id="CM000630">
    <property type="protein sequence ID" value="EEC43257.1"/>
    <property type="molecule type" value="Genomic_DNA"/>
</dbReference>
<evidence type="ECO:0000313" key="4">
    <source>
        <dbReference type="Proteomes" id="UP000000759"/>
    </source>
</evidence>
<feature type="coiled-coil region" evidence="1">
    <location>
        <begin position="43"/>
        <end position="70"/>
    </location>
</feature>
<evidence type="ECO:0000313" key="3">
    <source>
        <dbReference type="EMBL" id="EEC43257.1"/>
    </source>
</evidence>